<keyword evidence="4 5" id="KW-0472">Membrane</keyword>
<feature type="transmembrane region" description="Helical" evidence="5">
    <location>
        <begin position="126"/>
        <end position="146"/>
    </location>
</feature>
<feature type="signal peptide" evidence="6">
    <location>
        <begin position="1"/>
        <end position="28"/>
    </location>
</feature>
<keyword evidence="2 5" id="KW-0812">Transmembrane</keyword>
<feature type="transmembrane region" description="Helical" evidence="5">
    <location>
        <begin position="53"/>
        <end position="73"/>
    </location>
</feature>
<keyword evidence="6" id="KW-0732">Signal</keyword>
<reference evidence="7" key="1">
    <citation type="journal article" date="2007" name="J. Exp. Bot.">
        <title>Expression and functional analysis of metal transporter genes in two contrasting ecotypes of the hyperaccumulator Thlaspi caerulescens.</title>
        <authorList>
            <person name="Plaza S."/>
            <person name="Tearall K.L."/>
            <person name="Zhao F.J."/>
            <person name="Buchner P."/>
            <person name="McGrath S.P."/>
            <person name="Hawkesford M.J."/>
        </authorList>
    </citation>
    <scope>NUCLEOTIDE SEQUENCE</scope>
</reference>
<dbReference type="GO" id="GO:0005886">
    <property type="term" value="C:plasma membrane"/>
    <property type="evidence" value="ECO:0007669"/>
    <property type="project" value="TreeGrafter"/>
</dbReference>
<dbReference type="GO" id="GO:0005385">
    <property type="term" value="F:zinc ion transmembrane transporter activity"/>
    <property type="evidence" value="ECO:0007669"/>
    <property type="project" value="TreeGrafter"/>
</dbReference>
<dbReference type="PANTHER" id="PTHR11040">
    <property type="entry name" value="ZINC/IRON TRANSPORTER"/>
    <property type="match status" value="1"/>
</dbReference>
<dbReference type="AlphaFoldDB" id="Q0VJT9"/>
<comment type="subcellular location">
    <subcellularLocation>
        <location evidence="1">Membrane</location>
        <topology evidence="1">Multi-pass membrane protein</topology>
    </subcellularLocation>
</comment>
<evidence type="ECO:0000256" key="6">
    <source>
        <dbReference type="SAM" id="SignalP"/>
    </source>
</evidence>
<name>Q0VJT9_NOCCA</name>
<evidence type="ECO:0000256" key="4">
    <source>
        <dbReference type="ARBA" id="ARBA00023136"/>
    </source>
</evidence>
<sequence length="155" mass="16200">MASTSTLLMKTIFLVLIFVSFAISPATSTAPDDCASESANPCVNKAKALPLKIIAIATILVASMIGVGAPLFSRSVPFLQPDGNIFTNVKCFASGIILGTGFMHVLPDSFEMLSSKCLGDNPRHKFPFSGSLAMLACLVTLVIDSIGDSVNDSPS</sequence>
<evidence type="ECO:0000256" key="5">
    <source>
        <dbReference type="SAM" id="Phobius"/>
    </source>
</evidence>
<evidence type="ECO:0000256" key="1">
    <source>
        <dbReference type="ARBA" id="ARBA00004141"/>
    </source>
</evidence>
<dbReference type="InterPro" id="IPR003689">
    <property type="entry name" value="ZIP"/>
</dbReference>
<gene>
    <name evidence="7" type="primary">irt1t-G</name>
</gene>
<keyword evidence="3 5" id="KW-1133">Transmembrane helix</keyword>
<evidence type="ECO:0000256" key="3">
    <source>
        <dbReference type="ARBA" id="ARBA00022989"/>
    </source>
</evidence>
<protein>
    <submittedName>
        <fullName evidence="7">Putative Fe(II) tranporter 1 variant 2</fullName>
    </submittedName>
</protein>
<dbReference type="EMBL" id="AM293352">
    <property type="protein sequence ID" value="CAL25152.1"/>
    <property type="molecule type" value="Genomic_DNA"/>
</dbReference>
<organism evidence="7">
    <name type="scientific">Noccaea caerulescens</name>
    <name type="common">Alpine penny-cress</name>
    <name type="synonym">Thlaspi caerulescens</name>
    <dbReference type="NCBI Taxonomy" id="107243"/>
    <lineage>
        <taxon>Eukaryota</taxon>
        <taxon>Viridiplantae</taxon>
        <taxon>Streptophyta</taxon>
        <taxon>Embryophyta</taxon>
        <taxon>Tracheophyta</taxon>
        <taxon>Spermatophyta</taxon>
        <taxon>Magnoliopsida</taxon>
        <taxon>eudicotyledons</taxon>
        <taxon>Gunneridae</taxon>
        <taxon>Pentapetalae</taxon>
        <taxon>rosids</taxon>
        <taxon>malvids</taxon>
        <taxon>Brassicales</taxon>
        <taxon>Brassicaceae</taxon>
        <taxon>Coluteocarpeae</taxon>
        <taxon>Noccaea</taxon>
    </lineage>
</organism>
<feature type="chain" id="PRO_5004178772" evidence="6">
    <location>
        <begin position="29"/>
        <end position="155"/>
    </location>
</feature>
<dbReference type="PANTHER" id="PTHR11040:SF183">
    <property type="entry name" value="FE(2+) TRANSPORT PROTEIN 1"/>
    <property type="match status" value="1"/>
</dbReference>
<dbReference type="Pfam" id="PF02535">
    <property type="entry name" value="Zip"/>
    <property type="match status" value="1"/>
</dbReference>
<evidence type="ECO:0000256" key="2">
    <source>
        <dbReference type="ARBA" id="ARBA00022692"/>
    </source>
</evidence>
<accession>Q0VJT9</accession>
<feature type="transmembrane region" description="Helical" evidence="5">
    <location>
        <begin position="85"/>
        <end position="106"/>
    </location>
</feature>
<evidence type="ECO:0000313" key="7">
    <source>
        <dbReference type="EMBL" id="CAL25152.1"/>
    </source>
</evidence>
<proteinExistence type="predicted"/>